<dbReference type="Proteomes" id="UP001174208">
    <property type="component" value="Unassembled WGS sequence"/>
</dbReference>
<keyword evidence="2" id="KW-1185">Reference proteome</keyword>
<name>A0ABT8KG59_9MICO</name>
<proteinExistence type="predicted"/>
<evidence type="ECO:0000313" key="2">
    <source>
        <dbReference type="Proteomes" id="UP001174208"/>
    </source>
</evidence>
<accession>A0ABT8KG59</accession>
<reference evidence="1" key="1">
    <citation type="submission" date="2023-06" db="EMBL/GenBank/DDBJ databases">
        <title>MT1 and MT2 Draft Genomes of Novel Species.</title>
        <authorList>
            <person name="Venkateswaran K."/>
        </authorList>
    </citation>
    <scope>NUCLEOTIDE SEQUENCE</scope>
    <source>
        <strain evidence="1">F6_8S_P_1B</strain>
    </source>
</reference>
<gene>
    <name evidence="1" type="ORF">P5G50_18460</name>
</gene>
<organism evidence="1 2">
    <name type="scientific">Leifsonia williamsii</name>
    <dbReference type="NCBI Taxonomy" id="3035919"/>
    <lineage>
        <taxon>Bacteria</taxon>
        <taxon>Bacillati</taxon>
        <taxon>Actinomycetota</taxon>
        <taxon>Actinomycetes</taxon>
        <taxon>Micrococcales</taxon>
        <taxon>Microbacteriaceae</taxon>
        <taxon>Leifsonia</taxon>
    </lineage>
</organism>
<comment type="caution">
    <text evidence="1">The sequence shown here is derived from an EMBL/GenBank/DDBJ whole genome shotgun (WGS) entry which is preliminary data.</text>
</comment>
<protein>
    <submittedName>
        <fullName evidence="1">Uncharacterized protein</fullName>
    </submittedName>
</protein>
<sequence>MMIDLAMAYELTEAWLPDFLAYAENPHHPLAGDLLDRARDRIFQSYEDNAVEGHDVGDAPDDVVVMLMGVAEWITAQRSEVTA</sequence>
<evidence type="ECO:0000313" key="1">
    <source>
        <dbReference type="EMBL" id="MDN4616435.1"/>
    </source>
</evidence>
<dbReference type="EMBL" id="JAROCF010000002">
    <property type="protein sequence ID" value="MDN4616435.1"/>
    <property type="molecule type" value="Genomic_DNA"/>
</dbReference>
<dbReference type="RefSeq" id="WP_301209614.1">
    <property type="nucleotide sequence ID" value="NZ_JAROCF010000002.1"/>
</dbReference>